<evidence type="ECO:0000313" key="1">
    <source>
        <dbReference type="EMBL" id="QJA94500.1"/>
    </source>
</evidence>
<dbReference type="EMBL" id="MT143237">
    <property type="protein sequence ID" value="QJA94500.1"/>
    <property type="molecule type" value="Genomic_DNA"/>
</dbReference>
<proteinExistence type="predicted"/>
<sequence>MGWSTPRTPEELPFPTRKIVDREIKDNLDYLKTTVDTKGVGDILADGTVPFTGTLDMGTNKIENVVDPTADQDAATKKYVDDNAGALSASWSQPARSKNTNYQNGANVRIVTIAFYNDTDSSACALYVEENDSTPDVEVCVYSKDTADLQFGNFTAVIPPSWYYKLGEITSTITVYKWTEVDLT</sequence>
<evidence type="ECO:0008006" key="2">
    <source>
        <dbReference type="Google" id="ProtNLM"/>
    </source>
</evidence>
<dbReference type="AlphaFoldDB" id="A0A6M3LI85"/>
<name>A0A6M3LI85_9ZZZZ</name>
<reference evidence="1" key="1">
    <citation type="submission" date="2020-03" db="EMBL/GenBank/DDBJ databases">
        <title>The deep terrestrial virosphere.</title>
        <authorList>
            <person name="Holmfeldt K."/>
            <person name="Nilsson E."/>
            <person name="Simone D."/>
            <person name="Lopez-Fernandez M."/>
            <person name="Wu X."/>
            <person name="de Brujin I."/>
            <person name="Lundin D."/>
            <person name="Andersson A."/>
            <person name="Bertilsson S."/>
            <person name="Dopson M."/>
        </authorList>
    </citation>
    <scope>NUCLEOTIDE SEQUENCE</scope>
    <source>
        <strain evidence="1">MM415B03842</strain>
    </source>
</reference>
<gene>
    <name evidence="1" type="ORF">MM415B03842_0005</name>
</gene>
<organism evidence="1">
    <name type="scientific">viral metagenome</name>
    <dbReference type="NCBI Taxonomy" id="1070528"/>
    <lineage>
        <taxon>unclassified sequences</taxon>
        <taxon>metagenomes</taxon>
        <taxon>organismal metagenomes</taxon>
    </lineage>
</organism>
<accession>A0A6M3LI85</accession>
<protein>
    <recommendedName>
        <fullName evidence="2">Tail protein</fullName>
    </recommendedName>
</protein>